<accession>A0ABQ3SQ98</accession>
<dbReference type="SUPFAM" id="SSF53335">
    <property type="entry name" value="S-adenosyl-L-methionine-dependent methyltransferases"/>
    <property type="match status" value="1"/>
</dbReference>
<dbReference type="EMBL" id="BNEC01000005">
    <property type="protein sequence ID" value="GHI70302.1"/>
    <property type="molecule type" value="Genomic_DNA"/>
</dbReference>
<dbReference type="Pfam" id="PF13489">
    <property type="entry name" value="Methyltransf_23"/>
    <property type="match status" value="1"/>
</dbReference>
<keyword evidence="2" id="KW-1185">Reference proteome</keyword>
<dbReference type="InterPro" id="IPR029063">
    <property type="entry name" value="SAM-dependent_MTases_sf"/>
</dbReference>
<gene>
    <name evidence="1" type="ORF">Snoj_42200</name>
</gene>
<organism evidence="1 2">
    <name type="scientific">Streptomyces nojiriensis</name>
    <dbReference type="NCBI Taxonomy" id="66374"/>
    <lineage>
        <taxon>Bacteria</taxon>
        <taxon>Bacillati</taxon>
        <taxon>Actinomycetota</taxon>
        <taxon>Actinomycetes</taxon>
        <taxon>Kitasatosporales</taxon>
        <taxon>Streptomycetaceae</taxon>
        <taxon>Streptomyces</taxon>
    </lineage>
</organism>
<comment type="caution">
    <text evidence="1">The sequence shown here is derived from an EMBL/GenBank/DDBJ whole genome shotgun (WGS) entry which is preliminary data.</text>
</comment>
<proteinExistence type="predicted"/>
<dbReference type="Proteomes" id="UP000613974">
    <property type="component" value="Unassembled WGS sequence"/>
</dbReference>
<keyword evidence="1" id="KW-0808">Transferase</keyword>
<reference evidence="2" key="1">
    <citation type="submission" date="2023-07" db="EMBL/GenBank/DDBJ databases">
        <title>Whole genome shotgun sequence of Streptomyces nojiriensis NBRC 13794.</title>
        <authorList>
            <person name="Komaki H."/>
            <person name="Tamura T."/>
        </authorList>
    </citation>
    <scope>NUCLEOTIDE SEQUENCE [LARGE SCALE GENOMIC DNA]</scope>
    <source>
        <strain evidence="2">NBRC 13794</strain>
    </source>
</reference>
<protein>
    <submittedName>
        <fullName evidence="1">Methyltransferase type 11</fullName>
    </submittedName>
</protein>
<name>A0ABQ3SQ98_9ACTN</name>
<dbReference type="CDD" id="cd02440">
    <property type="entry name" value="AdoMet_MTases"/>
    <property type="match status" value="1"/>
</dbReference>
<evidence type="ECO:0000313" key="1">
    <source>
        <dbReference type="EMBL" id="GHI70302.1"/>
    </source>
</evidence>
<evidence type="ECO:0000313" key="2">
    <source>
        <dbReference type="Proteomes" id="UP000613974"/>
    </source>
</evidence>
<dbReference type="GO" id="GO:0032259">
    <property type="term" value="P:methylation"/>
    <property type="evidence" value="ECO:0007669"/>
    <property type="project" value="UniProtKB-KW"/>
</dbReference>
<keyword evidence="1" id="KW-0489">Methyltransferase</keyword>
<sequence>MVTGRGEKWGVTAHEYRAWSDGCYARAIHAPQRALPLYLGDAEGWSFPLDLERWCARADAADRTVLRRCTGRVLDIGCGAGRMVEALAGRGHHVLGIDVCPVAVITTACRGGSAVSRSVFDPLPDEGRWGTALLIDGNIGIGGEPRRLLQRIREVVAPEGLLLVETAAGEVDERRRVRIHSGRHPVSAVFPWAVVGATALRRHAMESGWTEAERWTSGRGRHFVALRACR</sequence>
<dbReference type="Gene3D" id="3.40.50.150">
    <property type="entry name" value="Vaccinia Virus protein VP39"/>
    <property type="match status" value="1"/>
</dbReference>
<dbReference type="GO" id="GO:0008168">
    <property type="term" value="F:methyltransferase activity"/>
    <property type="evidence" value="ECO:0007669"/>
    <property type="project" value="UniProtKB-KW"/>
</dbReference>